<dbReference type="CDD" id="cd04301">
    <property type="entry name" value="NAT_SF"/>
    <property type="match status" value="1"/>
</dbReference>
<dbReference type="PROSITE" id="PS51186">
    <property type="entry name" value="GNAT"/>
    <property type="match status" value="1"/>
</dbReference>
<dbReference type="InterPro" id="IPR000182">
    <property type="entry name" value="GNAT_dom"/>
</dbReference>
<reference evidence="2" key="2">
    <citation type="submission" date="2020-09" db="EMBL/GenBank/DDBJ databases">
        <authorList>
            <person name="Sun Q."/>
            <person name="Kim S."/>
        </authorList>
    </citation>
    <scope>NUCLEOTIDE SEQUENCE</scope>
    <source>
        <strain evidence="2">KCTC 22169</strain>
    </source>
</reference>
<organism evidence="2 3">
    <name type="scientific">Saccharospirillum salsuginis</name>
    <dbReference type="NCBI Taxonomy" id="418750"/>
    <lineage>
        <taxon>Bacteria</taxon>
        <taxon>Pseudomonadati</taxon>
        <taxon>Pseudomonadota</taxon>
        <taxon>Gammaproteobacteria</taxon>
        <taxon>Oceanospirillales</taxon>
        <taxon>Saccharospirillaceae</taxon>
        <taxon>Saccharospirillum</taxon>
    </lineage>
</organism>
<sequence>MNEQETHAPIVEDAQLGLELRPARPEDLAELVALSIEAFQDDTRFKPPGAYMGGPVGHDRLDYHKEWLSCYRYYACEHQGKIVGSAMVDVAGSLARIHGIHVSTASMGQGVGSWMLCALETALPKVTQWTLETPDYAIRNHRFYEKNGYTLEKITQPEPKLGFGFYIYEKQMPVT</sequence>
<name>A0A918NDP0_9GAMM</name>
<accession>A0A918NDP0</accession>
<evidence type="ECO:0000313" key="3">
    <source>
        <dbReference type="Proteomes" id="UP000626148"/>
    </source>
</evidence>
<dbReference type="RefSeq" id="WP_189610728.1">
    <property type="nucleotide sequence ID" value="NZ_BMXR01000008.1"/>
</dbReference>
<proteinExistence type="predicted"/>
<feature type="domain" description="N-acetyltransferase" evidence="1">
    <location>
        <begin position="18"/>
        <end position="173"/>
    </location>
</feature>
<protein>
    <recommendedName>
        <fullName evidence="1">N-acetyltransferase domain-containing protein</fullName>
    </recommendedName>
</protein>
<dbReference type="GO" id="GO:0016747">
    <property type="term" value="F:acyltransferase activity, transferring groups other than amino-acyl groups"/>
    <property type="evidence" value="ECO:0007669"/>
    <property type="project" value="InterPro"/>
</dbReference>
<dbReference type="InterPro" id="IPR016181">
    <property type="entry name" value="Acyl_CoA_acyltransferase"/>
</dbReference>
<evidence type="ECO:0000313" key="2">
    <source>
        <dbReference type="EMBL" id="GGX62704.1"/>
    </source>
</evidence>
<dbReference type="SUPFAM" id="SSF55729">
    <property type="entry name" value="Acyl-CoA N-acyltransferases (Nat)"/>
    <property type="match status" value="1"/>
</dbReference>
<dbReference type="Gene3D" id="3.40.630.30">
    <property type="match status" value="1"/>
</dbReference>
<dbReference type="AlphaFoldDB" id="A0A918NDP0"/>
<reference evidence="2" key="1">
    <citation type="journal article" date="2014" name="Int. J. Syst. Evol. Microbiol.">
        <title>Complete genome sequence of Corynebacterium casei LMG S-19264T (=DSM 44701T), isolated from a smear-ripened cheese.</title>
        <authorList>
            <consortium name="US DOE Joint Genome Institute (JGI-PGF)"/>
            <person name="Walter F."/>
            <person name="Albersmeier A."/>
            <person name="Kalinowski J."/>
            <person name="Ruckert C."/>
        </authorList>
    </citation>
    <scope>NUCLEOTIDE SEQUENCE</scope>
    <source>
        <strain evidence="2">KCTC 22169</strain>
    </source>
</reference>
<comment type="caution">
    <text evidence="2">The sequence shown here is derived from an EMBL/GenBank/DDBJ whole genome shotgun (WGS) entry which is preliminary data.</text>
</comment>
<dbReference type="Pfam" id="PF13508">
    <property type="entry name" value="Acetyltransf_7"/>
    <property type="match status" value="1"/>
</dbReference>
<dbReference type="EMBL" id="BMXR01000008">
    <property type="protein sequence ID" value="GGX62704.1"/>
    <property type="molecule type" value="Genomic_DNA"/>
</dbReference>
<evidence type="ECO:0000259" key="1">
    <source>
        <dbReference type="PROSITE" id="PS51186"/>
    </source>
</evidence>
<dbReference type="Proteomes" id="UP000626148">
    <property type="component" value="Unassembled WGS sequence"/>
</dbReference>
<keyword evidence="3" id="KW-1185">Reference proteome</keyword>
<gene>
    <name evidence="2" type="ORF">GCM10007392_33260</name>
</gene>